<sequence length="189" mass="21467">MTTNEQVTDKFRTTLNPFTLGFFRNWKRFCCAPQFPRRPVELFGVNSKRKFHTRRSYHPKKMHDMPRGVHESLLPVTTDNNFLSTEAYSHLGRTGFAPNDGSLPTNGLDANMNSRFMPKKSDVLNAPSSFFTSPLEPRGPLIDDTTPIMTATRMDSRIAEKQIVNSNSQQWTNTSLTNATGRVSDCYLT</sequence>
<dbReference type="EMBL" id="LUCM01009109">
    <property type="protein sequence ID" value="KAA0187438.1"/>
    <property type="molecule type" value="Genomic_DNA"/>
</dbReference>
<gene>
    <name evidence="1" type="ORF">FBUS_10881</name>
</gene>
<dbReference type="OrthoDB" id="4096362at2759"/>
<proteinExistence type="predicted"/>
<evidence type="ECO:0000313" key="1">
    <source>
        <dbReference type="EMBL" id="KAA0187438.1"/>
    </source>
</evidence>
<dbReference type="AlphaFoldDB" id="A0A8E0RM37"/>
<comment type="caution">
    <text evidence="1">The sequence shown here is derived from an EMBL/GenBank/DDBJ whole genome shotgun (WGS) entry which is preliminary data.</text>
</comment>
<accession>A0A8E0RM37</accession>
<name>A0A8E0RM37_9TREM</name>
<keyword evidence="2" id="KW-1185">Reference proteome</keyword>
<organism evidence="1 2">
    <name type="scientific">Fasciolopsis buskii</name>
    <dbReference type="NCBI Taxonomy" id="27845"/>
    <lineage>
        <taxon>Eukaryota</taxon>
        <taxon>Metazoa</taxon>
        <taxon>Spiralia</taxon>
        <taxon>Lophotrochozoa</taxon>
        <taxon>Platyhelminthes</taxon>
        <taxon>Trematoda</taxon>
        <taxon>Digenea</taxon>
        <taxon>Plagiorchiida</taxon>
        <taxon>Echinostomata</taxon>
        <taxon>Echinostomatoidea</taxon>
        <taxon>Fasciolidae</taxon>
        <taxon>Fasciolopsis</taxon>
    </lineage>
</organism>
<reference evidence="1" key="1">
    <citation type="submission" date="2019-05" db="EMBL/GenBank/DDBJ databases">
        <title>Annotation for the trematode Fasciolopsis buski.</title>
        <authorList>
            <person name="Choi Y.-J."/>
        </authorList>
    </citation>
    <scope>NUCLEOTIDE SEQUENCE</scope>
    <source>
        <strain evidence="1">HT</strain>
        <tissue evidence="1">Whole worm</tissue>
    </source>
</reference>
<dbReference type="Proteomes" id="UP000728185">
    <property type="component" value="Unassembled WGS sequence"/>
</dbReference>
<evidence type="ECO:0000313" key="2">
    <source>
        <dbReference type="Proteomes" id="UP000728185"/>
    </source>
</evidence>
<protein>
    <submittedName>
        <fullName evidence="1">Palmitoyltransferase</fullName>
    </submittedName>
</protein>